<gene>
    <name evidence="2" type="ORF">MUY27_03785</name>
</gene>
<evidence type="ECO:0000313" key="3">
    <source>
        <dbReference type="Proteomes" id="UP001139450"/>
    </source>
</evidence>
<dbReference type="AlphaFoldDB" id="A0A9X2B7P7"/>
<accession>A0A9X2B7P7</accession>
<sequence length="306" mass="33260">MEKKLILFVLLLAVTRSFAQNTYPWPQIGNIGIGTTTPENSEGWTKVLDVFGSTDAKILTSTNAIHTGLWSHEFGFYGAPAGGITGTYSNHPFSIITNKVSRVTINVLGKVGIGTFNPAAKLEVFDPVEANIMIHSSGGDGTNTELDLVGGSPDASWAIGTNKTAAGGAGDNLFFYKNAGLTGPKMVIRNDGNVGIGTTSPDQKLTVNGTIHASQVKVDTSIPVPDYVFKSGYRLKSLQDVKEYIDKNQHLPEIPSASQQEKEGVDLGKMNQLLLKKVEELTIYLIQQDKKIKMLQRKVNKRYKNF</sequence>
<comment type="caution">
    <text evidence="2">The sequence shown here is derived from an EMBL/GenBank/DDBJ whole genome shotgun (WGS) entry which is preliminary data.</text>
</comment>
<dbReference type="Proteomes" id="UP001139450">
    <property type="component" value="Unassembled WGS sequence"/>
</dbReference>
<keyword evidence="1" id="KW-0732">Signal</keyword>
<organism evidence="2 3">
    <name type="scientific">Mucilaginibacter straminoryzae</name>
    <dbReference type="NCBI Taxonomy" id="2932774"/>
    <lineage>
        <taxon>Bacteria</taxon>
        <taxon>Pseudomonadati</taxon>
        <taxon>Bacteroidota</taxon>
        <taxon>Sphingobacteriia</taxon>
        <taxon>Sphingobacteriales</taxon>
        <taxon>Sphingobacteriaceae</taxon>
        <taxon>Mucilaginibacter</taxon>
    </lineage>
</organism>
<feature type="chain" id="PRO_5040839505" evidence="1">
    <location>
        <begin position="20"/>
        <end position="306"/>
    </location>
</feature>
<keyword evidence="3" id="KW-1185">Reference proteome</keyword>
<evidence type="ECO:0000256" key="1">
    <source>
        <dbReference type="SAM" id="SignalP"/>
    </source>
</evidence>
<reference evidence="2" key="1">
    <citation type="submission" date="2022-04" db="EMBL/GenBank/DDBJ databases">
        <title>Mucilaginibacter sp. RS28 isolated from freshwater.</title>
        <authorList>
            <person name="Ko S.-R."/>
        </authorList>
    </citation>
    <scope>NUCLEOTIDE SEQUENCE</scope>
    <source>
        <strain evidence="2">RS28</strain>
    </source>
</reference>
<evidence type="ECO:0000313" key="2">
    <source>
        <dbReference type="EMBL" id="MCJ8208814.1"/>
    </source>
</evidence>
<proteinExistence type="predicted"/>
<protein>
    <submittedName>
        <fullName evidence="2">Uncharacterized protein</fullName>
    </submittedName>
</protein>
<name>A0A9X2B7P7_9SPHI</name>
<dbReference type="EMBL" id="JALJEJ010000002">
    <property type="protein sequence ID" value="MCJ8208814.1"/>
    <property type="molecule type" value="Genomic_DNA"/>
</dbReference>
<feature type="signal peptide" evidence="1">
    <location>
        <begin position="1"/>
        <end position="19"/>
    </location>
</feature>
<dbReference type="RefSeq" id="WP_245128650.1">
    <property type="nucleotide sequence ID" value="NZ_JALJEJ010000002.1"/>
</dbReference>